<reference evidence="1" key="2">
    <citation type="submission" date="2023-05" db="EMBL/GenBank/DDBJ databases">
        <authorList>
            <person name="Schelkunov M.I."/>
        </authorList>
    </citation>
    <scope>NUCLEOTIDE SEQUENCE</scope>
    <source>
        <strain evidence="1">Hsosn_3</strain>
        <tissue evidence="1">Leaf</tissue>
    </source>
</reference>
<dbReference type="InterPro" id="IPR016159">
    <property type="entry name" value="Cullin_repeat-like_dom_sf"/>
</dbReference>
<organism evidence="1 2">
    <name type="scientific">Heracleum sosnowskyi</name>
    <dbReference type="NCBI Taxonomy" id="360622"/>
    <lineage>
        <taxon>Eukaryota</taxon>
        <taxon>Viridiplantae</taxon>
        <taxon>Streptophyta</taxon>
        <taxon>Embryophyta</taxon>
        <taxon>Tracheophyta</taxon>
        <taxon>Spermatophyta</taxon>
        <taxon>Magnoliopsida</taxon>
        <taxon>eudicotyledons</taxon>
        <taxon>Gunneridae</taxon>
        <taxon>Pentapetalae</taxon>
        <taxon>asterids</taxon>
        <taxon>campanulids</taxon>
        <taxon>Apiales</taxon>
        <taxon>Apiaceae</taxon>
        <taxon>Apioideae</taxon>
        <taxon>apioid superclade</taxon>
        <taxon>Tordylieae</taxon>
        <taxon>Tordyliinae</taxon>
        <taxon>Heracleum</taxon>
    </lineage>
</organism>
<name>A0AAD8MD61_9APIA</name>
<evidence type="ECO:0000313" key="1">
    <source>
        <dbReference type="EMBL" id="KAK1367893.1"/>
    </source>
</evidence>
<dbReference type="PANTHER" id="PTHR12542">
    <property type="entry name" value="EXOCYST COMPLEX PROTEIN EXO70"/>
    <property type="match status" value="1"/>
</dbReference>
<dbReference type="Gene3D" id="2.60.210.10">
    <property type="entry name" value="Apoptosis, Tumor Necrosis Factor Receptor Associated Protein 2, Chain A"/>
    <property type="match status" value="1"/>
</dbReference>
<dbReference type="CDD" id="cd00121">
    <property type="entry name" value="MATH"/>
    <property type="match status" value="1"/>
</dbReference>
<dbReference type="GO" id="GO:0006887">
    <property type="term" value="P:exocytosis"/>
    <property type="evidence" value="ECO:0007669"/>
    <property type="project" value="InterPro"/>
</dbReference>
<dbReference type="Proteomes" id="UP001237642">
    <property type="component" value="Unassembled WGS sequence"/>
</dbReference>
<evidence type="ECO:0000313" key="2">
    <source>
        <dbReference type="Proteomes" id="UP001237642"/>
    </source>
</evidence>
<proteinExistence type="predicted"/>
<gene>
    <name evidence="1" type="ORF">POM88_033985</name>
</gene>
<protein>
    <submittedName>
        <fullName evidence="1">Uncharacterized protein</fullName>
    </submittedName>
</protein>
<dbReference type="EMBL" id="JAUIZM010000008">
    <property type="protein sequence ID" value="KAK1367893.1"/>
    <property type="molecule type" value="Genomic_DNA"/>
</dbReference>
<reference evidence="1" key="1">
    <citation type="submission" date="2023-02" db="EMBL/GenBank/DDBJ databases">
        <title>Genome of toxic invasive species Heracleum sosnowskyi carries increased number of genes despite the absence of recent whole-genome duplications.</title>
        <authorList>
            <person name="Schelkunov M."/>
            <person name="Shtratnikova V."/>
            <person name="Makarenko M."/>
            <person name="Klepikova A."/>
            <person name="Omelchenko D."/>
            <person name="Novikova G."/>
            <person name="Obukhova E."/>
            <person name="Bogdanov V."/>
            <person name="Penin A."/>
            <person name="Logacheva M."/>
        </authorList>
    </citation>
    <scope>NUCLEOTIDE SEQUENCE</scope>
    <source>
        <strain evidence="1">Hsosn_3</strain>
        <tissue evidence="1">Leaf</tissue>
    </source>
</reference>
<comment type="caution">
    <text evidence="1">The sequence shown here is derived from an EMBL/GenBank/DDBJ whole genome shotgun (WGS) entry which is preliminary data.</text>
</comment>
<dbReference type="InterPro" id="IPR002083">
    <property type="entry name" value="MATH/TRAF_dom"/>
</dbReference>
<dbReference type="SUPFAM" id="SSF74788">
    <property type="entry name" value="Cullin repeat-like"/>
    <property type="match status" value="1"/>
</dbReference>
<dbReference type="PANTHER" id="PTHR12542:SF7">
    <property type="entry name" value="EXOCYST SUBUNIT EXO70 FAMILY PROTEIN"/>
    <property type="match status" value="1"/>
</dbReference>
<dbReference type="SUPFAM" id="SSF49599">
    <property type="entry name" value="TRAF domain-like"/>
    <property type="match status" value="1"/>
</dbReference>
<dbReference type="Gene3D" id="1.20.1280.170">
    <property type="entry name" value="Exocyst complex component Exo70"/>
    <property type="match status" value="1"/>
</dbReference>
<keyword evidence="2" id="KW-1185">Reference proteome</keyword>
<dbReference type="InterPro" id="IPR008974">
    <property type="entry name" value="TRAF-like"/>
</dbReference>
<dbReference type="GO" id="GO:0000145">
    <property type="term" value="C:exocyst"/>
    <property type="evidence" value="ECO:0007669"/>
    <property type="project" value="InterPro"/>
</dbReference>
<accession>A0AAD8MD61</accession>
<dbReference type="AlphaFoldDB" id="A0AAD8MD61"/>
<sequence length="263" mass="29346">MTGAVTLYPNGKKDQYKDYISLYIRLKSEKTDVNALFELMLVDQSGKVGVLAIQTKMENPPPSAFVPYRSTSLVDDQGMKESNFEVTTLPHLGSAEKIINTFSSQLQLQELIYDGRSTFAEYLNAVDEIQQSTKSGMIYSYETEERAIKTLQSVFKGILTFSISGTESNTMNSTVYSSSVASSSSYELQGSSRIGQGEISSEQAYRLRSIVEKLNSTECLGDCIEVYKISRKSAVDARFRRFGIGKWSINDLRFGLGRIHCKS</sequence>
<dbReference type="InterPro" id="IPR004140">
    <property type="entry name" value="Exo70"/>
</dbReference>